<dbReference type="PANTHER" id="PTHR30204:SF94">
    <property type="entry name" value="HEAVY METAL-DEPENDENT TRANSCRIPTIONAL REGULATOR HI_0293-RELATED"/>
    <property type="match status" value="1"/>
</dbReference>
<dbReference type="GO" id="GO:0046872">
    <property type="term" value="F:metal ion binding"/>
    <property type="evidence" value="ECO:0007669"/>
    <property type="project" value="InterPro"/>
</dbReference>
<dbReference type="InterPro" id="IPR000551">
    <property type="entry name" value="MerR-type_HTH_dom"/>
</dbReference>
<evidence type="ECO:0000313" key="8">
    <source>
        <dbReference type="Proteomes" id="UP000255279"/>
    </source>
</evidence>
<dbReference type="EMBL" id="UGQE01000002">
    <property type="protein sequence ID" value="STZ13589.1"/>
    <property type="molecule type" value="Genomic_DNA"/>
</dbReference>
<dbReference type="SUPFAM" id="SSF46955">
    <property type="entry name" value="Putative DNA-binding domain"/>
    <property type="match status" value="1"/>
</dbReference>
<name>A0A1S9ZSM4_9GAMM</name>
<reference evidence="6 8" key="2">
    <citation type="submission" date="2018-06" db="EMBL/GenBank/DDBJ databases">
        <authorList>
            <consortium name="Pathogen Informatics"/>
            <person name="Doyle S."/>
        </authorList>
    </citation>
    <scope>NUCLEOTIDE SEQUENCE [LARGE SCALE GENOMIC DNA]</scope>
    <source>
        <strain evidence="6 8">NCTC10293</strain>
    </source>
</reference>
<keyword evidence="3" id="KW-0804">Transcription</keyword>
<accession>A0A1S9ZSM4</accession>
<dbReference type="PRINTS" id="PR00040">
    <property type="entry name" value="HTHMERR"/>
</dbReference>
<dbReference type="EMBL" id="MUXU01000103">
    <property type="protein sequence ID" value="OOR86539.1"/>
    <property type="molecule type" value="Genomic_DNA"/>
</dbReference>
<evidence type="ECO:0000313" key="7">
    <source>
        <dbReference type="Proteomes" id="UP000190435"/>
    </source>
</evidence>
<gene>
    <name evidence="6" type="primary">hmrR</name>
    <name evidence="5" type="ORF">B0181_11675</name>
    <name evidence="6" type="ORF">NCTC10293_01163</name>
</gene>
<dbReference type="CDD" id="cd04784">
    <property type="entry name" value="HTH_CadR-PbrR"/>
    <property type="match status" value="1"/>
</dbReference>
<evidence type="ECO:0000256" key="1">
    <source>
        <dbReference type="ARBA" id="ARBA00023015"/>
    </source>
</evidence>
<reference evidence="5 7" key="1">
    <citation type="submission" date="2017-02" db="EMBL/GenBank/DDBJ databases">
        <title>Draft genome sequence of Moraxella caviae CCUG 355 type strain.</title>
        <authorList>
            <person name="Engstrom-Jakobsson H."/>
            <person name="Salva-Serra F."/>
            <person name="Thorell K."/>
            <person name="Gonzales-Siles L."/>
            <person name="Karlsson R."/>
            <person name="Boulund F."/>
            <person name="Engstrand L."/>
            <person name="Moore E."/>
        </authorList>
    </citation>
    <scope>NUCLEOTIDE SEQUENCE [LARGE SCALE GENOMIC DNA]</scope>
    <source>
        <strain evidence="5 7">CCUG 355</strain>
    </source>
</reference>
<proteinExistence type="predicted"/>
<evidence type="ECO:0000256" key="3">
    <source>
        <dbReference type="ARBA" id="ARBA00023163"/>
    </source>
</evidence>
<organism evidence="5 7">
    <name type="scientific">Moraxella caviae</name>
    <dbReference type="NCBI Taxonomy" id="34060"/>
    <lineage>
        <taxon>Bacteria</taxon>
        <taxon>Pseudomonadati</taxon>
        <taxon>Pseudomonadota</taxon>
        <taxon>Gammaproteobacteria</taxon>
        <taxon>Moraxellales</taxon>
        <taxon>Moraxellaceae</taxon>
        <taxon>Moraxella</taxon>
    </lineage>
</organism>
<protein>
    <submittedName>
        <fullName evidence="6">Copper export regulator</fullName>
    </submittedName>
    <submittedName>
        <fullName evidence="5">MerR family transcriptional regulator</fullName>
    </submittedName>
</protein>
<dbReference type="AlphaFoldDB" id="A0A1S9ZSM4"/>
<evidence type="ECO:0000313" key="6">
    <source>
        <dbReference type="EMBL" id="STZ13589.1"/>
    </source>
</evidence>
<dbReference type="STRING" id="34060.B0181_11675"/>
<keyword evidence="2" id="KW-0238">DNA-binding</keyword>
<evidence type="ECO:0000259" key="4">
    <source>
        <dbReference type="PROSITE" id="PS50937"/>
    </source>
</evidence>
<dbReference type="RefSeq" id="WP_078277647.1">
    <property type="nucleotide sequence ID" value="NZ_MUXU01000103.1"/>
</dbReference>
<evidence type="ECO:0000313" key="5">
    <source>
        <dbReference type="EMBL" id="OOR86539.1"/>
    </source>
</evidence>
<dbReference type="GO" id="GO:0045893">
    <property type="term" value="P:positive regulation of DNA-templated transcription"/>
    <property type="evidence" value="ECO:0007669"/>
    <property type="project" value="InterPro"/>
</dbReference>
<dbReference type="GO" id="GO:0003677">
    <property type="term" value="F:DNA binding"/>
    <property type="evidence" value="ECO:0007669"/>
    <property type="project" value="UniProtKB-KW"/>
</dbReference>
<dbReference type="InterPro" id="IPR009061">
    <property type="entry name" value="DNA-bd_dom_put_sf"/>
</dbReference>
<dbReference type="PANTHER" id="PTHR30204">
    <property type="entry name" value="REDOX-CYCLING DRUG-SENSING TRANSCRIPTIONAL ACTIVATOR SOXR"/>
    <property type="match status" value="1"/>
</dbReference>
<dbReference type="InterPro" id="IPR011791">
    <property type="entry name" value="CadR-PbrR"/>
</dbReference>
<keyword evidence="1" id="KW-0805">Transcription regulation</keyword>
<keyword evidence="7" id="KW-1185">Reference proteome</keyword>
<dbReference type="PROSITE" id="PS50937">
    <property type="entry name" value="HTH_MERR_2"/>
    <property type="match status" value="1"/>
</dbReference>
<dbReference type="Gene3D" id="1.10.1660.10">
    <property type="match status" value="1"/>
</dbReference>
<evidence type="ECO:0000256" key="2">
    <source>
        <dbReference type="ARBA" id="ARBA00023125"/>
    </source>
</evidence>
<dbReference type="InterPro" id="IPR047057">
    <property type="entry name" value="MerR_fam"/>
</dbReference>
<feature type="domain" description="HTH merR-type" evidence="4">
    <location>
        <begin position="1"/>
        <end position="72"/>
    </location>
</feature>
<dbReference type="Proteomes" id="UP000255279">
    <property type="component" value="Unassembled WGS sequence"/>
</dbReference>
<sequence length="138" mass="15922">MSKFFKIKQASEQTGVHLETIRYYEKQGLIAPTHQQNGYRVFDENQLEQLRFIKTCRNIGLSLSNIKTLLQLQQTPSKQCNEINALAEQHLAYLDEQITELQQVKTFLMQFVGCENKTVDKCQIIQGIKEKGLFSKPG</sequence>
<dbReference type="OrthoDB" id="9808480at2"/>
<dbReference type="SMART" id="SM00422">
    <property type="entry name" value="HTH_MERR"/>
    <property type="match status" value="1"/>
</dbReference>
<dbReference type="GO" id="GO:0003700">
    <property type="term" value="F:DNA-binding transcription factor activity"/>
    <property type="evidence" value="ECO:0007669"/>
    <property type="project" value="InterPro"/>
</dbReference>
<dbReference type="Proteomes" id="UP000190435">
    <property type="component" value="Unassembled WGS sequence"/>
</dbReference>
<dbReference type="Pfam" id="PF13411">
    <property type="entry name" value="MerR_1"/>
    <property type="match status" value="1"/>
</dbReference>